<name>X6NWM8_RETFI</name>
<dbReference type="Proteomes" id="UP000023152">
    <property type="component" value="Unassembled WGS sequence"/>
</dbReference>
<comment type="caution">
    <text evidence="2">The sequence shown here is derived from an EMBL/GenBank/DDBJ whole genome shotgun (WGS) entry which is preliminary data.</text>
</comment>
<proteinExistence type="predicted"/>
<protein>
    <submittedName>
        <fullName evidence="2">Uncharacterized protein</fullName>
    </submittedName>
</protein>
<evidence type="ECO:0000313" key="3">
    <source>
        <dbReference type="Proteomes" id="UP000023152"/>
    </source>
</evidence>
<reference evidence="2 3" key="1">
    <citation type="journal article" date="2013" name="Curr. Biol.">
        <title>The Genome of the Foraminiferan Reticulomyxa filosa.</title>
        <authorList>
            <person name="Glockner G."/>
            <person name="Hulsmann N."/>
            <person name="Schleicher M."/>
            <person name="Noegel A.A."/>
            <person name="Eichinger L."/>
            <person name="Gallinger C."/>
            <person name="Pawlowski J."/>
            <person name="Sierra R."/>
            <person name="Euteneuer U."/>
            <person name="Pillet L."/>
            <person name="Moustafa A."/>
            <person name="Platzer M."/>
            <person name="Groth M."/>
            <person name="Szafranski K."/>
            <person name="Schliwa M."/>
        </authorList>
    </citation>
    <scope>NUCLEOTIDE SEQUENCE [LARGE SCALE GENOMIC DNA]</scope>
</reference>
<organism evidence="2 3">
    <name type="scientific">Reticulomyxa filosa</name>
    <dbReference type="NCBI Taxonomy" id="46433"/>
    <lineage>
        <taxon>Eukaryota</taxon>
        <taxon>Sar</taxon>
        <taxon>Rhizaria</taxon>
        <taxon>Retaria</taxon>
        <taxon>Foraminifera</taxon>
        <taxon>Monothalamids</taxon>
        <taxon>Reticulomyxidae</taxon>
        <taxon>Reticulomyxa</taxon>
    </lineage>
</organism>
<dbReference type="EMBL" id="ASPP01005341">
    <property type="protein sequence ID" value="ETO30725.1"/>
    <property type="molecule type" value="Genomic_DNA"/>
</dbReference>
<feature type="compositionally biased region" description="Basic and acidic residues" evidence="1">
    <location>
        <begin position="1"/>
        <end position="21"/>
    </location>
</feature>
<dbReference type="AlphaFoldDB" id="X6NWM8"/>
<accession>X6NWM8</accession>
<sequence length="152" mass="16955">MQLSEQGKDNSKENKKEHVENKVLQSHLKPKISGDIPPPLSSWSTVVSHQSFLEYLDVMKTTDFARKMFDQLKKEATDRKGERIVDQTILYAIAALLKHLGLVEIARKFAPGSVFHHTTESNAKSVESKAAVCIQIGQTSSAMGFTNEKQSL</sequence>
<feature type="region of interest" description="Disordered" evidence="1">
    <location>
        <begin position="1"/>
        <end position="31"/>
    </location>
</feature>
<evidence type="ECO:0000256" key="1">
    <source>
        <dbReference type="SAM" id="MobiDB-lite"/>
    </source>
</evidence>
<evidence type="ECO:0000313" key="2">
    <source>
        <dbReference type="EMBL" id="ETO30725.1"/>
    </source>
</evidence>
<gene>
    <name evidence="2" type="ORF">RFI_06395</name>
</gene>
<keyword evidence="3" id="KW-1185">Reference proteome</keyword>